<dbReference type="InterPro" id="IPR019193">
    <property type="entry name" value="UBQ-conj_enz_E2-bd_prot"/>
</dbReference>
<reference evidence="1" key="1">
    <citation type="submission" date="2020-02" db="EMBL/GenBank/DDBJ databases">
        <authorList>
            <person name="Palmer J.M."/>
        </authorList>
    </citation>
    <scope>NUCLEOTIDE SEQUENCE</scope>
    <source>
        <strain evidence="1">EPUS1.4</strain>
        <tissue evidence="1">Thallus</tissue>
    </source>
</reference>
<dbReference type="Pfam" id="PF09814">
    <property type="entry name" value="HECT_2"/>
    <property type="match status" value="1"/>
</dbReference>
<dbReference type="GO" id="GO:0030332">
    <property type="term" value="F:cyclin binding"/>
    <property type="evidence" value="ECO:0007669"/>
    <property type="project" value="TreeGrafter"/>
</dbReference>
<dbReference type="GO" id="GO:0061630">
    <property type="term" value="F:ubiquitin protein ligase activity"/>
    <property type="evidence" value="ECO:0007669"/>
    <property type="project" value="TreeGrafter"/>
</dbReference>
<gene>
    <name evidence="1" type="ORF">GJ744_004579</name>
</gene>
<comment type="caution">
    <text evidence="1">The sequence shown here is derived from an EMBL/GenBank/DDBJ whole genome shotgun (WGS) entry which is preliminary data.</text>
</comment>
<proteinExistence type="predicted"/>
<name>A0A8H7E7M1_9EURO</name>
<accession>A0A8H7E7M1</accession>
<dbReference type="PANTHER" id="PTHR31531">
    <property type="entry name" value="E3 UBIQUITIN-PROTEIN LIGASE E3D FAMILY MEMBER"/>
    <property type="match status" value="1"/>
</dbReference>
<keyword evidence="2" id="KW-1185">Reference proteome</keyword>
<dbReference type="OrthoDB" id="386949at2759"/>
<dbReference type="EMBL" id="JAACFV010000020">
    <property type="protein sequence ID" value="KAF7511390.1"/>
    <property type="molecule type" value="Genomic_DNA"/>
</dbReference>
<evidence type="ECO:0000313" key="2">
    <source>
        <dbReference type="Proteomes" id="UP000606974"/>
    </source>
</evidence>
<evidence type="ECO:0000313" key="1">
    <source>
        <dbReference type="EMBL" id="KAF7511390.1"/>
    </source>
</evidence>
<dbReference type="PANTHER" id="PTHR31531:SF2">
    <property type="entry name" value="E3 UBIQUITIN-PROTEIN LIGASE E3D"/>
    <property type="match status" value="1"/>
</dbReference>
<dbReference type="GO" id="GO:0031624">
    <property type="term" value="F:ubiquitin conjugating enzyme binding"/>
    <property type="evidence" value="ECO:0007669"/>
    <property type="project" value="TreeGrafter"/>
</dbReference>
<evidence type="ECO:0008006" key="3">
    <source>
        <dbReference type="Google" id="ProtNLM"/>
    </source>
</evidence>
<dbReference type="GO" id="GO:0051865">
    <property type="term" value="P:protein autoubiquitination"/>
    <property type="evidence" value="ECO:0007669"/>
    <property type="project" value="TreeGrafter"/>
</dbReference>
<organism evidence="1 2">
    <name type="scientific">Endocarpon pusillum</name>
    <dbReference type="NCBI Taxonomy" id="364733"/>
    <lineage>
        <taxon>Eukaryota</taxon>
        <taxon>Fungi</taxon>
        <taxon>Dikarya</taxon>
        <taxon>Ascomycota</taxon>
        <taxon>Pezizomycotina</taxon>
        <taxon>Eurotiomycetes</taxon>
        <taxon>Chaetothyriomycetidae</taxon>
        <taxon>Verrucariales</taxon>
        <taxon>Verrucariaceae</taxon>
        <taxon>Endocarpon</taxon>
    </lineage>
</organism>
<sequence>MPIIYLYVEVLANIRQANLYASLETHKNEHTKIDIASDKKTITVSHDGESASIYLPTEIGGTAEVNIPIDRGKEMSVRLELADIMNMPCVGNTTGDEAPWSANDLSANTQLRCRECKTEILTNELPLQFKDLPSEHWAEMMDIWHCHRPQDIEPSQGEDARRAADSKGYGASTKLKAAAGVAFVDTASFLFAEQSCKDVQTHNSELHCTTCKALLGAIDVSAEGWRLYKSSLSLRPSPTAEWQSFPPEIFISSQLLSLIGSSAARKFIIHSHDDTKQGLLIWVFNPDMRYSSSRRSEPVVRALKIFYQDAEDPQKLLDEHQASLEELPLPASVFESLKKVLIESTEFLPPSARKFQDWTIGLIDRYERSSSDGLKYFDSVTHNVIERSSD</sequence>
<dbReference type="AlphaFoldDB" id="A0A8H7E7M1"/>
<dbReference type="GO" id="GO:0000209">
    <property type="term" value="P:protein polyubiquitination"/>
    <property type="evidence" value="ECO:0007669"/>
    <property type="project" value="TreeGrafter"/>
</dbReference>
<dbReference type="GO" id="GO:0005829">
    <property type="term" value="C:cytosol"/>
    <property type="evidence" value="ECO:0007669"/>
    <property type="project" value="TreeGrafter"/>
</dbReference>
<dbReference type="Proteomes" id="UP000606974">
    <property type="component" value="Unassembled WGS sequence"/>
</dbReference>
<protein>
    <recommendedName>
        <fullName evidence="3">Ubiquitin-conjugating enzyme E2C-binding protein</fullName>
    </recommendedName>
</protein>
<dbReference type="GO" id="GO:0005634">
    <property type="term" value="C:nucleus"/>
    <property type="evidence" value="ECO:0007669"/>
    <property type="project" value="TreeGrafter"/>
</dbReference>
<dbReference type="GO" id="GO:0006513">
    <property type="term" value="P:protein monoubiquitination"/>
    <property type="evidence" value="ECO:0007669"/>
    <property type="project" value="TreeGrafter"/>
</dbReference>
<dbReference type="GO" id="GO:0043161">
    <property type="term" value="P:proteasome-mediated ubiquitin-dependent protein catabolic process"/>
    <property type="evidence" value="ECO:0007669"/>
    <property type="project" value="TreeGrafter"/>
</dbReference>
<dbReference type="GO" id="GO:0000151">
    <property type="term" value="C:ubiquitin ligase complex"/>
    <property type="evidence" value="ECO:0007669"/>
    <property type="project" value="TreeGrafter"/>
</dbReference>